<feature type="region of interest" description="Interaction with tRNA" evidence="9">
    <location>
        <begin position="291"/>
        <end position="292"/>
    </location>
</feature>
<dbReference type="Gene3D" id="2.40.30.10">
    <property type="entry name" value="Translation factors"/>
    <property type="match status" value="1"/>
</dbReference>
<feature type="domain" description="tRNA-specific 2-thiouridylase MnmA-like C-terminal" evidence="10">
    <location>
        <begin position="266"/>
        <end position="340"/>
    </location>
</feature>
<dbReference type="InterPro" id="IPR046885">
    <property type="entry name" value="MnmA-like_C"/>
</dbReference>
<dbReference type="RefSeq" id="WP_019999739.1">
    <property type="nucleotide sequence ID" value="NZ_CP192219.1"/>
</dbReference>
<evidence type="ECO:0000256" key="2">
    <source>
        <dbReference type="ARBA" id="ARBA00022679"/>
    </source>
</evidence>
<dbReference type="PANTHER" id="PTHR11933:SF5">
    <property type="entry name" value="MITOCHONDRIAL TRNA-SPECIFIC 2-THIOURIDYLASE 1"/>
    <property type="match status" value="1"/>
</dbReference>
<evidence type="ECO:0000256" key="1">
    <source>
        <dbReference type="ARBA" id="ARBA00022555"/>
    </source>
</evidence>
<dbReference type="CDD" id="cd01998">
    <property type="entry name" value="MnmA_TRMU-like"/>
    <property type="match status" value="1"/>
</dbReference>
<comment type="subcellular location">
    <subcellularLocation>
        <location evidence="9">Cytoplasm</location>
    </subcellularLocation>
</comment>
<feature type="disulfide bond" description="Alternate" evidence="9">
    <location>
        <begin position="89"/>
        <end position="186"/>
    </location>
</feature>
<keyword evidence="7 9" id="KW-1015">Disulfide bond</keyword>
<keyword evidence="4 9" id="KW-0547">Nucleotide-binding</keyword>
<comment type="catalytic activity">
    <reaction evidence="8 9">
        <text>S-sulfanyl-L-cysteinyl-[protein] + uridine(34) in tRNA + AH2 + ATP = 2-thiouridine(34) in tRNA + L-cysteinyl-[protein] + A + AMP + diphosphate + H(+)</text>
        <dbReference type="Rhea" id="RHEA:47032"/>
        <dbReference type="Rhea" id="RHEA-COMP:10131"/>
        <dbReference type="Rhea" id="RHEA-COMP:11726"/>
        <dbReference type="Rhea" id="RHEA-COMP:11727"/>
        <dbReference type="Rhea" id="RHEA-COMP:11728"/>
        <dbReference type="ChEBI" id="CHEBI:13193"/>
        <dbReference type="ChEBI" id="CHEBI:15378"/>
        <dbReference type="ChEBI" id="CHEBI:17499"/>
        <dbReference type="ChEBI" id="CHEBI:29950"/>
        <dbReference type="ChEBI" id="CHEBI:30616"/>
        <dbReference type="ChEBI" id="CHEBI:33019"/>
        <dbReference type="ChEBI" id="CHEBI:61963"/>
        <dbReference type="ChEBI" id="CHEBI:65315"/>
        <dbReference type="ChEBI" id="CHEBI:87170"/>
        <dbReference type="ChEBI" id="CHEBI:456215"/>
        <dbReference type="EC" id="2.8.1.13"/>
    </reaction>
</comment>
<dbReference type="GO" id="GO:0005524">
    <property type="term" value="F:ATP binding"/>
    <property type="evidence" value="ECO:0007669"/>
    <property type="project" value="UniProtKB-KW"/>
</dbReference>
<feature type="active site" description="Cysteine persulfide intermediate" evidence="9">
    <location>
        <position position="186"/>
    </location>
</feature>
<keyword evidence="2 9" id="KW-0808">Transferase</keyword>
<proteinExistence type="inferred from homology"/>
<comment type="similarity">
    <text evidence="9">Belongs to the MnmA/TRMU family.</text>
</comment>
<dbReference type="Gene3D" id="2.30.30.280">
    <property type="entry name" value="Adenine nucleotide alpha hydrolases-like domains"/>
    <property type="match status" value="1"/>
</dbReference>
<dbReference type="InterPro" id="IPR046884">
    <property type="entry name" value="MnmA-like_central"/>
</dbReference>
<gene>
    <name evidence="9" type="primary">mnmA</name>
    <name evidence="12" type="ORF">SAMN05660830_02502</name>
</gene>
<dbReference type="GO" id="GO:0000049">
    <property type="term" value="F:tRNA binding"/>
    <property type="evidence" value="ECO:0007669"/>
    <property type="project" value="UniProtKB-KW"/>
</dbReference>
<evidence type="ECO:0000256" key="5">
    <source>
        <dbReference type="ARBA" id="ARBA00022840"/>
    </source>
</evidence>
<evidence type="ECO:0000256" key="8">
    <source>
        <dbReference type="ARBA" id="ARBA00051542"/>
    </source>
</evidence>
<evidence type="ECO:0000256" key="4">
    <source>
        <dbReference type="ARBA" id="ARBA00022741"/>
    </source>
</evidence>
<comment type="function">
    <text evidence="9">Catalyzes the 2-thiolation of uridine at the wobble position (U34) of tRNA, leading to the formation of s(2)U34.</text>
</comment>
<dbReference type="Pfam" id="PF20258">
    <property type="entry name" value="tRNA_Me_trans_C"/>
    <property type="match status" value="1"/>
</dbReference>
<dbReference type="SUPFAM" id="SSF52402">
    <property type="entry name" value="Adenine nucleotide alpha hydrolases-like"/>
    <property type="match status" value="1"/>
</dbReference>
<reference evidence="12 13" key="1">
    <citation type="submission" date="2016-11" db="EMBL/GenBank/DDBJ databases">
        <authorList>
            <person name="Varghese N."/>
            <person name="Submissions S."/>
        </authorList>
    </citation>
    <scope>NUCLEOTIDE SEQUENCE [LARGE SCALE GENOMIC DNA]</scope>
    <source>
        <strain evidence="12 13">DSM 17919</strain>
    </source>
</reference>
<evidence type="ECO:0000313" key="12">
    <source>
        <dbReference type="EMBL" id="SHJ46724.1"/>
    </source>
</evidence>
<feature type="binding site" evidence="9">
    <location>
        <begin position="6"/>
        <end position="13"/>
    </location>
    <ligand>
        <name>ATP</name>
        <dbReference type="ChEBI" id="CHEBI:30616"/>
    </ligand>
</feature>
<feature type="binding site" evidence="9">
    <location>
        <position position="113"/>
    </location>
    <ligand>
        <name>ATP</name>
        <dbReference type="ChEBI" id="CHEBI:30616"/>
    </ligand>
</feature>
<dbReference type="GO" id="GO:0103016">
    <property type="term" value="F:tRNA-uridine 2-sulfurtransferase activity"/>
    <property type="evidence" value="ECO:0007669"/>
    <property type="project" value="UniProtKB-EC"/>
</dbReference>
<dbReference type="Proteomes" id="UP000184001">
    <property type="component" value="Unassembled WGS sequence"/>
</dbReference>
<dbReference type="NCBIfam" id="TIGR00420">
    <property type="entry name" value="trmU"/>
    <property type="match status" value="1"/>
</dbReference>
<dbReference type="Gene3D" id="3.40.50.620">
    <property type="entry name" value="HUPs"/>
    <property type="match status" value="1"/>
</dbReference>
<name>A0A8G2CB28_9BACT</name>
<feature type="site" description="Interaction with tRNA" evidence="9">
    <location>
        <position position="114"/>
    </location>
</feature>
<protein>
    <recommendedName>
        <fullName evidence="9">tRNA-specific 2-thiouridylase MnmA</fullName>
        <ecNumber evidence="9">2.8.1.13</ecNumber>
    </recommendedName>
</protein>
<dbReference type="PANTHER" id="PTHR11933">
    <property type="entry name" value="TRNA 5-METHYLAMINOMETHYL-2-THIOURIDYLATE -METHYLTRANSFERASE"/>
    <property type="match status" value="1"/>
</dbReference>
<dbReference type="EC" id="2.8.1.13" evidence="9"/>
<feature type="active site" description="Nucleophile" evidence="9">
    <location>
        <position position="89"/>
    </location>
</feature>
<dbReference type="GO" id="GO:0002143">
    <property type="term" value="P:tRNA wobble position uridine thiolation"/>
    <property type="evidence" value="ECO:0007669"/>
    <property type="project" value="TreeGrafter"/>
</dbReference>
<feature type="site" description="Interaction with tRNA" evidence="9">
    <location>
        <position position="323"/>
    </location>
</feature>
<keyword evidence="6 9" id="KW-0694">RNA-binding</keyword>
<dbReference type="GO" id="GO:0005737">
    <property type="term" value="C:cytoplasm"/>
    <property type="evidence" value="ECO:0007669"/>
    <property type="project" value="UniProtKB-SubCell"/>
</dbReference>
<accession>A0A8G2CB28</accession>
<dbReference type="InterPro" id="IPR023382">
    <property type="entry name" value="MnmA-like_central_sf"/>
</dbReference>
<keyword evidence="9" id="KW-0963">Cytoplasm</keyword>
<dbReference type="EMBL" id="FQZR01000006">
    <property type="protein sequence ID" value="SHJ46724.1"/>
    <property type="molecule type" value="Genomic_DNA"/>
</dbReference>
<comment type="caution">
    <text evidence="12">The sequence shown here is derived from an EMBL/GenBank/DDBJ whole genome shotgun (WGS) entry which is preliminary data.</text>
</comment>
<dbReference type="HAMAP" id="MF_00144">
    <property type="entry name" value="tRNA_thiouridyl_MnmA"/>
    <property type="match status" value="1"/>
</dbReference>
<dbReference type="Pfam" id="PF20259">
    <property type="entry name" value="tRNA_Me_trans_M"/>
    <property type="match status" value="1"/>
</dbReference>
<evidence type="ECO:0000256" key="3">
    <source>
        <dbReference type="ARBA" id="ARBA00022694"/>
    </source>
</evidence>
<comment type="caution">
    <text evidence="9">Lacks conserved residue(s) required for the propagation of feature annotation.</text>
</comment>
<keyword evidence="3 9" id="KW-0819">tRNA processing</keyword>
<dbReference type="AlphaFoldDB" id="A0A8G2CB28"/>
<sequence>MTIAVAVSGGIDSLYALLTLKEQGYDIFALHAHFLAPCKEREEAIGAMCATLGIPFHAVDLHEEFERFVVTPFMDEYIHGRTPNPCALCNATMKFGALLREAEKLGAEQIATGHYAVLENHPVYGRTLSRGHDPKKDQSYFLSLVPKQQLKKALFPLGKKKKEDIKAELEERGIAPAYPSESQEICFVPNDDYRAFLINRGATLGSGGNMELTDGTVVGKHNGLWQYTEGQRKGLGIAWKEPLYVICKELEKNVLLVGPKAELLSTGCIVSNMNYLVSKKHWGENLLVRTRYRQQPIPVTISEQDDMLIVTYNEPQSPPASGQVCCVYDKDLTVLGGGIIKSSIQ</sequence>
<evidence type="ECO:0000313" key="13">
    <source>
        <dbReference type="Proteomes" id="UP000184001"/>
    </source>
</evidence>
<feature type="region of interest" description="Interaction with tRNA" evidence="9">
    <location>
        <begin position="136"/>
        <end position="138"/>
    </location>
</feature>
<dbReference type="InterPro" id="IPR004506">
    <property type="entry name" value="MnmA-like"/>
</dbReference>
<organism evidence="12 13">
    <name type="scientific">Halodesulfovibrio aestuarii</name>
    <dbReference type="NCBI Taxonomy" id="126333"/>
    <lineage>
        <taxon>Bacteria</taxon>
        <taxon>Pseudomonadati</taxon>
        <taxon>Thermodesulfobacteriota</taxon>
        <taxon>Desulfovibrionia</taxon>
        <taxon>Desulfovibrionales</taxon>
        <taxon>Desulfovibrionaceae</taxon>
        <taxon>Halodesulfovibrio</taxon>
    </lineage>
</organism>
<keyword evidence="5 9" id="KW-0067">ATP-binding</keyword>
<evidence type="ECO:0000259" key="10">
    <source>
        <dbReference type="Pfam" id="PF20258"/>
    </source>
</evidence>
<feature type="domain" description="tRNA-specific 2-thiouridylase MnmA-like central" evidence="11">
    <location>
        <begin position="208"/>
        <end position="258"/>
    </location>
</feature>
<dbReference type="InterPro" id="IPR014729">
    <property type="entry name" value="Rossmann-like_a/b/a_fold"/>
</dbReference>
<dbReference type="Pfam" id="PF03054">
    <property type="entry name" value="tRNA_Me_trans"/>
    <property type="match status" value="1"/>
</dbReference>
<evidence type="ECO:0000259" key="11">
    <source>
        <dbReference type="Pfam" id="PF20259"/>
    </source>
</evidence>
<evidence type="ECO:0000256" key="7">
    <source>
        <dbReference type="ARBA" id="ARBA00023157"/>
    </source>
</evidence>
<evidence type="ECO:0000256" key="6">
    <source>
        <dbReference type="ARBA" id="ARBA00022884"/>
    </source>
</evidence>
<keyword evidence="1 9" id="KW-0820">tRNA-binding</keyword>
<dbReference type="NCBIfam" id="NF001138">
    <property type="entry name" value="PRK00143.1"/>
    <property type="match status" value="1"/>
</dbReference>
<evidence type="ECO:0000256" key="9">
    <source>
        <dbReference type="HAMAP-Rule" id="MF_00144"/>
    </source>
</evidence>